<keyword evidence="4 6" id="KW-0472">Membrane</keyword>
<protein>
    <recommendedName>
        <fullName evidence="7">Rhodopsin domain-containing protein</fullName>
    </recommendedName>
</protein>
<evidence type="ECO:0000256" key="6">
    <source>
        <dbReference type="SAM" id="Phobius"/>
    </source>
</evidence>
<feature type="transmembrane region" description="Helical" evidence="6">
    <location>
        <begin position="279"/>
        <end position="307"/>
    </location>
</feature>
<keyword evidence="9" id="KW-1185">Reference proteome</keyword>
<evidence type="ECO:0000259" key="7">
    <source>
        <dbReference type="Pfam" id="PF20684"/>
    </source>
</evidence>
<dbReference type="InterPro" id="IPR052337">
    <property type="entry name" value="SAT4-like"/>
</dbReference>
<sequence>MDPVQTFDYNIKQLQTSSVTFFTNSAEDLLTYVADVNLSSRTTGDLLKHLGQTTAINDYKYQLTLLKKQDKEVARRKRIFLHPEPGPEQKLEGSQQSQHQTGSHWQGVCLELRGKLFSAPQQATDSAFSKEIGFETIWHVLGLQSLLPGVATLQEPISCMELRGVTIQHKFNATLDVVHLVASFEEALSFPIFRGPVLLTLDSSFVGTTTLPDCFPGETFTLSSLDPGMIVTKTLDAGHGQSNSLLLIPRYTQVSQVLVILRVLAFFQSRKPLSPDVCMVILSLFWNLSVIGLMAGMIQHGVGLAVIEVPSDKLNMIERLQRAAEILYVYALAWTKISLLLLLRHIFAVKIKRSTDILGGFIGIWAVAMTPLCILACNSILKTGHSGHCVDKASIWIANAALKAISDCAMLILPLPSTWRLKTGISQKILLTGQFGLGLLPTIASAYQFKKLTLYSPGVSVPVAAFLPN</sequence>
<evidence type="ECO:0000256" key="3">
    <source>
        <dbReference type="ARBA" id="ARBA00022989"/>
    </source>
</evidence>
<dbReference type="PANTHER" id="PTHR33048">
    <property type="entry name" value="PTH11-LIKE INTEGRAL MEMBRANE PROTEIN (AFU_ORTHOLOGUE AFUA_5G11245)"/>
    <property type="match status" value="1"/>
</dbReference>
<gene>
    <name evidence="8" type="ORF">EDB81DRAFT_765626</name>
</gene>
<dbReference type="Pfam" id="PF20684">
    <property type="entry name" value="Fung_rhodopsin"/>
    <property type="match status" value="1"/>
</dbReference>
<accession>A0A9P9DR73</accession>
<dbReference type="InterPro" id="IPR049326">
    <property type="entry name" value="Rhodopsin_dom_fungi"/>
</dbReference>
<evidence type="ECO:0000256" key="4">
    <source>
        <dbReference type="ARBA" id="ARBA00023136"/>
    </source>
</evidence>
<reference evidence="8" key="1">
    <citation type="journal article" date="2021" name="Nat. Commun.">
        <title>Genetic determinants of endophytism in the Arabidopsis root mycobiome.</title>
        <authorList>
            <person name="Mesny F."/>
            <person name="Miyauchi S."/>
            <person name="Thiergart T."/>
            <person name="Pickel B."/>
            <person name="Atanasova L."/>
            <person name="Karlsson M."/>
            <person name="Huettel B."/>
            <person name="Barry K.W."/>
            <person name="Haridas S."/>
            <person name="Chen C."/>
            <person name="Bauer D."/>
            <person name="Andreopoulos W."/>
            <person name="Pangilinan J."/>
            <person name="LaButti K."/>
            <person name="Riley R."/>
            <person name="Lipzen A."/>
            <person name="Clum A."/>
            <person name="Drula E."/>
            <person name="Henrissat B."/>
            <person name="Kohler A."/>
            <person name="Grigoriev I.V."/>
            <person name="Martin F.M."/>
            <person name="Hacquard S."/>
        </authorList>
    </citation>
    <scope>NUCLEOTIDE SEQUENCE</scope>
    <source>
        <strain evidence="8">MPI-CAGE-AT-0147</strain>
    </source>
</reference>
<feature type="domain" description="Rhodopsin" evidence="7">
    <location>
        <begin position="261"/>
        <end position="453"/>
    </location>
</feature>
<evidence type="ECO:0000313" key="9">
    <source>
        <dbReference type="Proteomes" id="UP000738349"/>
    </source>
</evidence>
<evidence type="ECO:0000256" key="2">
    <source>
        <dbReference type="ARBA" id="ARBA00022692"/>
    </source>
</evidence>
<organism evidence="8 9">
    <name type="scientific">Dactylonectria macrodidyma</name>
    <dbReference type="NCBI Taxonomy" id="307937"/>
    <lineage>
        <taxon>Eukaryota</taxon>
        <taxon>Fungi</taxon>
        <taxon>Dikarya</taxon>
        <taxon>Ascomycota</taxon>
        <taxon>Pezizomycotina</taxon>
        <taxon>Sordariomycetes</taxon>
        <taxon>Hypocreomycetidae</taxon>
        <taxon>Hypocreales</taxon>
        <taxon>Nectriaceae</taxon>
        <taxon>Dactylonectria</taxon>
    </lineage>
</organism>
<proteinExistence type="inferred from homology"/>
<evidence type="ECO:0000313" key="8">
    <source>
        <dbReference type="EMBL" id="KAH7124225.1"/>
    </source>
</evidence>
<dbReference type="AlphaFoldDB" id="A0A9P9DR73"/>
<evidence type="ECO:0000256" key="1">
    <source>
        <dbReference type="ARBA" id="ARBA00004141"/>
    </source>
</evidence>
<dbReference type="OrthoDB" id="5329176at2759"/>
<dbReference type="Proteomes" id="UP000738349">
    <property type="component" value="Unassembled WGS sequence"/>
</dbReference>
<evidence type="ECO:0000256" key="5">
    <source>
        <dbReference type="ARBA" id="ARBA00038359"/>
    </source>
</evidence>
<feature type="transmembrane region" description="Helical" evidence="6">
    <location>
        <begin position="393"/>
        <end position="417"/>
    </location>
</feature>
<dbReference type="GO" id="GO:0016020">
    <property type="term" value="C:membrane"/>
    <property type="evidence" value="ECO:0007669"/>
    <property type="project" value="UniProtKB-SubCell"/>
</dbReference>
<comment type="caution">
    <text evidence="8">The sequence shown here is derived from an EMBL/GenBank/DDBJ whole genome shotgun (WGS) entry which is preliminary data.</text>
</comment>
<keyword evidence="3 6" id="KW-1133">Transmembrane helix</keyword>
<comment type="subcellular location">
    <subcellularLocation>
        <location evidence="1">Membrane</location>
        <topology evidence="1">Multi-pass membrane protein</topology>
    </subcellularLocation>
</comment>
<feature type="transmembrane region" description="Helical" evidence="6">
    <location>
        <begin position="358"/>
        <end position="381"/>
    </location>
</feature>
<feature type="transmembrane region" description="Helical" evidence="6">
    <location>
        <begin position="327"/>
        <end position="346"/>
    </location>
</feature>
<name>A0A9P9DR73_9HYPO</name>
<feature type="transmembrane region" description="Helical" evidence="6">
    <location>
        <begin position="429"/>
        <end position="449"/>
    </location>
</feature>
<dbReference type="EMBL" id="JAGMUV010000022">
    <property type="protein sequence ID" value="KAH7124225.1"/>
    <property type="molecule type" value="Genomic_DNA"/>
</dbReference>
<dbReference type="PANTHER" id="PTHR33048:SF151">
    <property type="entry name" value="INTEGRAL MEMBRANE PROTEIN"/>
    <property type="match status" value="1"/>
</dbReference>
<keyword evidence="2 6" id="KW-0812">Transmembrane</keyword>
<comment type="similarity">
    <text evidence="5">Belongs to the SAT4 family.</text>
</comment>